<evidence type="ECO:0000313" key="2">
    <source>
        <dbReference type="EMBL" id="MBB4676933.1"/>
    </source>
</evidence>
<reference evidence="2 3" key="1">
    <citation type="submission" date="2020-08" db="EMBL/GenBank/DDBJ databases">
        <title>Sequencing the genomes of 1000 actinobacteria strains.</title>
        <authorList>
            <person name="Klenk H.-P."/>
        </authorList>
    </citation>
    <scope>NUCLEOTIDE SEQUENCE [LARGE SCALE GENOMIC DNA]</scope>
    <source>
        <strain evidence="2 3">DSM 44230</strain>
    </source>
</reference>
<dbReference type="Proteomes" id="UP000533598">
    <property type="component" value="Unassembled WGS sequence"/>
</dbReference>
<dbReference type="Pfam" id="PF07336">
    <property type="entry name" value="ABATE"/>
    <property type="match status" value="1"/>
</dbReference>
<dbReference type="AlphaFoldDB" id="A0A7W7C9A9"/>
<comment type="caution">
    <text evidence="2">The sequence shown here is derived from an EMBL/GenBank/DDBJ whole genome shotgun (WGS) entry which is preliminary data.</text>
</comment>
<evidence type="ECO:0000259" key="1">
    <source>
        <dbReference type="Pfam" id="PF11706"/>
    </source>
</evidence>
<evidence type="ECO:0000313" key="3">
    <source>
        <dbReference type="Proteomes" id="UP000533598"/>
    </source>
</evidence>
<dbReference type="InterPro" id="IPR023286">
    <property type="entry name" value="ABATE_dom_sf"/>
</dbReference>
<name>A0A7W7C9A9_9PSEU</name>
<dbReference type="SUPFAM" id="SSF160904">
    <property type="entry name" value="Jann2411-like"/>
    <property type="match status" value="1"/>
</dbReference>
<proteinExistence type="predicted"/>
<feature type="domain" description="Zinc finger CGNR" evidence="1">
    <location>
        <begin position="148"/>
        <end position="185"/>
    </location>
</feature>
<dbReference type="PANTHER" id="PTHR35525">
    <property type="entry name" value="BLL6575 PROTEIN"/>
    <property type="match status" value="1"/>
</dbReference>
<sequence>MGEESAGLPMVGHDGQHYRFNPGALCLELLVSGGAGERAKWEVLHRVADLRDWLTHTRLGPARIRMSAAELAELKVLRESIWFSAGRVASGKAPGAFEDWNRLAQAPPPVPELTGQGRRWREPISGAALLSAFARDAIELFGGPYRHRVRRCAAADCHLLFVDTSRPGARRWCSMQRCGNRAKQRVRQEATRGHA</sequence>
<gene>
    <name evidence="2" type="ORF">HNR67_003051</name>
</gene>
<protein>
    <submittedName>
        <fullName evidence="2">Putative RNA-binding Zn ribbon-like protein</fullName>
    </submittedName>
</protein>
<dbReference type="PANTHER" id="PTHR35525:SF3">
    <property type="entry name" value="BLL6575 PROTEIN"/>
    <property type="match status" value="1"/>
</dbReference>
<keyword evidence="3" id="KW-1185">Reference proteome</keyword>
<dbReference type="RefSeq" id="WP_185002747.1">
    <property type="nucleotide sequence ID" value="NZ_BAAAUI010000091.1"/>
</dbReference>
<dbReference type="Gene3D" id="1.10.3300.10">
    <property type="entry name" value="Jann2411-like domain"/>
    <property type="match status" value="1"/>
</dbReference>
<accession>A0A7W7C9A9</accession>
<dbReference type="InterPro" id="IPR021005">
    <property type="entry name" value="Znf_CGNR"/>
</dbReference>
<dbReference type="EMBL" id="JACHMH010000001">
    <property type="protein sequence ID" value="MBB4676933.1"/>
    <property type="molecule type" value="Genomic_DNA"/>
</dbReference>
<organism evidence="2 3">
    <name type="scientific">Crossiella cryophila</name>
    <dbReference type="NCBI Taxonomy" id="43355"/>
    <lineage>
        <taxon>Bacteria</taxon>
        <taxon>Bacillati</taxon>
        <taxon>Actinomycetota</taxon>
        <taxon>Actinomycetes</taxon>
        <taxon>Pseudonocardiales</taxon>
        <taxon>Pseudonocardiaceae</taxon>
        <taxon>Crossiella</taxon>
    </lineage>
</organism>
<dbReference type="Pfam" id="PF11706">
    <property type="entry name" value="zf-CGNR"/>
    <property type="match status" value="1"/>
</dbReference>
<dbReference type="InterPro" id="IPR010852">
    <property type="entry name" value="ABATE"/>
</dbReference>